<dbReference type="AlphaFoldDB" id="A0A7W5BBX3"/>
<comment type="caution">
    <text evidence="1">The sequence shown here is derived from an EMBL/GenBank/DDBJ whole genome shotgun (WGS) entry which is preliminary data.</text>
</comment>
<dbReference type="EMBL" id="JACHXD010000009">
    <property type="protein sequence ID" value="MBB3120298.1"/>
    <property type="molecule type" value="Genomic_DNA"/>
</dbReference>
<dbReference type="Proteomes" id="UP000541535">
    <property type="component" value="Unassembled WGS sequence"/>
</dbReference>
<sequence>MKKPGYSANSEKHHPLVSVMFRTTLITAASRRHVLYLQCMAQCM</sequence>
<proteinExistence type="predicted"/>
<organism evidence="1 2">
    <name type="scientific">Pseudoduganella violacea</name>
    <dbReference type="NCBI Taxonomy" id="1715466"/>
    <lineage>
        <taxon>Bacteria</taxon>
        <taxon>Pseudomonadati</taxon>
        <taxon>Pseudomonadota</taxon>
        <taxon>Betaproteobacteria</taxon>
        <taxon>Burkholderiales</taxon>
        <taxon>Oxalobacteraceae</taxon>
        <taxon>Telluria group</taxon>
        <taxon>Pseudoduganella</taxon>
    </lineage>
</organism>
<gene>
    <name evidence="1" type="ORF">FHS03_003362</name>
</gene>
<evidence type="ECO:0000313" key="1">
    <source>
        <dbReference type="EMBL" id="MBB3120298.1"/>
    </source>
</evidence>
<protein>
    <submittedName>
        <fullName evidence="1">Pterin-4a-carbinolamine dehydratase</fullName>
    </submittedName>
</protein>
<reference evidence="1 2" key="1">
    <citation type="submission" date="2020-08" db="EMBL/GenBank/DDBJ databases">
        <title>Genomic Encyclopedia of Type Strains, Phase III (KMG-III): the genomes of soil and plant-associated and newly described type strains.</title>
        <authorList>
            <person name="Whitman W."/>
        </authorList>
    </citation>
    <scope>NUCLEOTIDE SEQUENCE [LARGE SCALE GENOMIC DNA]</scope>
    <source>
        <strain evidence="1 2">CECT 8897</strain>
    </source>
</reference>
<name>A0A7W5BBX3_9BURK</name>
<evidence type="ECO:0000313" key="2">
    <source>
        <dbReference type="Proteomes" id="UP000541535"/>
    </source>
</evidence>
<accession>A0A7W5BBX3</accession>
<keyword evidence="2" id="KW-1185">Reference proteome</keyword>